<feature type="domain" description="CUB" evidence="15">
    <location>
        <begin position="489"/>
        <end position="601"/>
    </location>
</feature>
<keyword evidence="12" id="KW-0732">Signal</keyword>
<dbReference type="InterPro" id="IPR001881">
    <property type="entry name" value="EGF-like_Ca-bd_dom"/>
</dbReference>
<dbReference type="InterPro" id="IPR035914">
    <property type="entry name" value="Sperma_CUB_dom_sf"/>
</dbReference>
<dbReference type="InterPro" id="IPR000152">
    <property type="entry name" value="EGF-type_Asp/Asn_hydroxyl_site"/>
</dbReference>
<dbReference type="PROSITE" id="PS50850">
    <property type="entry name" value="MFS"/>
    <property type="match status" value="1"/>
</dbReference>
<dbReference type="SMART" id="SM00179">
    <property type="entry name" value="EGF_CA"/>
    <property type="match status" value="2"/>
</dbReference>
<dbReference type="InterPro" id="IPR020846">
    <property type="entry name" value="MFS_dom"/>
</dbReference>
<dbReference type="SMART" id="SM00235">
    <property type="entry name" value="ZnMc"/>
    <property type="match status" value="1"/>
</dbReference>
<name>A0A085N178_9BILA</name>
<dbReference type="Gene3D" id="2.60.120.290">
    <property type="entry name" value="Spermadhesin, CUB domain"/>
    <property type="match status" value="5"/>
</dbReference>
<dbReference type="PROSITE" id="PS50026">
    <property type="entry name" value="EGF_3"/>
    <property type="match status" value="1"/>
</dbReference>
<dbReference type="InterPro" id="IPR000859">
    <property type="entry name" value="CUB_dom"/>
</dbReference>
<feature type="binding site" evidence="11">
    <location>
        <position position="257"/>
    </location>
    <ligand>
        <name>Zn(2+)</name>
        <dbReference type="ChEBI" id="CHEBI:29105"/>
        <note>catalytic</note>
    </ligand>
</feature>
<evidence type="ECO:0000256" key="7">
    <source>
        <dbReference type="ARBA" id="ARBA00022833"/>
    </source>
</evidence>
<evidence type="ECO:0000256" key="2">
    <source>
        <dbReference type="ARBA" id="ARBA00022536"/>
    </source>
</evidence>
<feature type="domain" description="Peptidase M12A" evidence="18">
    <location>
        <begin position="144"/>
        <end position="355"/>
    </location>
</feature>
<feature type="domain" description="CUB" evidence="15">
    <location>
        <begin position="804"/>
        <end position="916"/>
    </location>
</feature>
<feature type="transmembrane region" description="Helical" evidence="14">
    <location>
        <begin position="1357"/>
        <end position="1379"/>
    </location>
</feature>
<dbReference type="SUPFAM" id="SSF57196">
    <property type="entry name" value="EGF/Laminin"/>
    <property type="match status" value="2"/>
</dbReference>
<keyword evidence="14" id="KW-0472">Membrane</keyword>
<feature type="transmembrane region" description="Helical" evidence="14">
    <location>
        <begin position="1468"/>
        <end position="1486"/>
    </location>
</feature>
<dbReference type="PROSITE" id="PS01187">
    <property type="entry name" value="EGF_CA"/>
    <property type="match status" value="2"/>
</dbReference>
<keyword evidence="7 11" id="KW-0862">Zinc</keyword>
<protein>
    <recommendedName>
        <fullName evidence="12">Metalloendopeptidase</fullName>
        <ecNumber evidence="12">3.4.24.-</ecNumber>
    </recommendedName>
</protein>
<feature type="domain" description="CUB" evidence="15">
    <location>
        <begin position="917"/>
        <end position="1033"/>
    </location>
</feature>
<feature type="domain" description="EGF-like" evidence="16">
    <location>
        <begin position="601"/>
        <end position="641"/>
    </location>
</feature>
<evidence type="ECO:0000256" key="9">
    <source>
        <dbReference type="ARBA" id="ARBA00023157"/>
    </source>
</evidence>
<feature type="binding site" evidence="11">
    <location>
        <position position="251"/>
    </location>
    <ligand>
        <name>Zn(2+)</name>
        <dbReference type="ChEBI" id="CHEBI:29105"/>
        <note>catalytic</note>
    </ligand>
</feature>
<keyword evidence="2 10" id="KW-0245">EGF-like domain</keyword>
<keyword evidence="9 11" id="KW-1015">Disulfide bond</keyword>
<dbReference type="InterPro" id="IPR036259">
    <property type="entry name" value="MFS_trans_sf"/>
</dbReference>
<accession>A0A085N178</accession>
<keyword evidence="14" id="KW-1133">Transmembrane helix</keyword>
<evidence type="ECO:0000256" key="1">
    <source>
        <dbReference type="ARBA" id="ARBA00004141"/>
    </source>
</evidence>
<comment type="subcellular location">
    <subcellularLocation>
        <location evidence="1">Membrane</location>
        <topology evidence="1">Multi-pass membrane protein</topology>
    </subcellularLocation>
</comment>
<dbReference type="Gene3D" id="2.10.25.10">
    <property type="entry name" value="Laminin"/>
    <property type="match status" value="2"/>
</dbReference>
<dbReference type="InterPro" id="IPR000742">
    <property type="entry name" value="EGF"/>
</dbReference>
<dbReference type="GO" id="GO:0022857">
    <property type="term" value="F:transmembrane transporter activity"/>
    <property type="evidence" value="ECO:0007669"/>
    <property type="project" value="InterPro"/>
</dbReference>
<evidence type="ECO:0000313" key="19">
    <source>
        <dbReference type="EMBL" id="KFD63224.1"/>
    </source>
</evidence>
<dbReference type="CDD" id="cd00041">
    <property type="entry name" value="CUB"/>
    <property type="match status" value="5"/>
</dbReference>
<evidence type="ECO:0000256" key="3">
    <source>
        <dbReference type="ARBA" id="ARBA00022670"/>
    </source>
</evidence>
<feature type="transmembrane region" description="Helical" evidence="14">
    <location>
        <begin position="1710"/>
        <end position="1729"/>
    </location>
</feature>
<dbReference type="InterPro" id="IPR024079">
    <property type="entry name" value="MetalloPept_cat_dom_sf"/>
</dbReference>
<evidence type="ECO:0000256" key="14">
    <source>
        <dbReference type="SAM" id="Phobius"/>
    </source>
</evidence>
<dbReference type="InterPro" id="IPR006026">
    <property type="entry name" value="Peptidase_Metallo"/>
</dbReference>
<feature type="signal peptide" evidence="12">
    <location>
        <begin position="1"/>
        <end position="26"/>
    </location>
</feature>
<feature type="transmembrane region" description="Helical" evidence="14">
    <location>
        <begin position="1830"/>
        <end position="1851"/>
    </location>
</feature>
<keyword evidence="6 11" id="KW-0378">Hydrolase</keyword>
<dbReference type="SUPFAM" id="SSF55486">
    <property type="entry name" value="Metalloproteases ('zincins'), catalytic domain"/>
    <property type="match status" value="1"/>
</dbReference>
<dbReference type="Pfam" id="PF07690">
    <property type="entry name" value="MFS_1"/>
    <property type="match status" value="1"/>
</dbReference>
<feature type="transmembrane region" description="Helical" evidence="14">
    <location>
        <begin position="1316"/>
        <end position="1337"/>
    </location>
</feature>
<feature type="domain" description="Major facilitator superfamily (MFS) profile" evidence="17">
    <location>
        <begin position="1285"/>
        <end position="1856"/>
    </location>
</feature>
<dbReference type="CDD" id="cd00054">
    <property type="entry name" value="EGF_CA"/>
    <property type="match status" value="2"/>
</dbReference>
<comment type="cofactor">
    <cofactor evidence="11 12">
        <name>Zn(2+)</name>
        <dbReference type="ChEBI" id="CHEBI:29105"/>
    </cofactor>
    <text evidence="11 12">Binds 1 zinc ion per subunit.</text>
</comment>
<evidence type="ECO:0000256" key="12">
    <source>
        <dbReference type="RuleBase" id="RU361183"/>
    </source>
</evidence>
<dbReference type="Pfam" id="PF14670">
    <property type="entry name" value="FXa_inhibition"/>
    <property type="match status" value="2"/>
</dbReference>
<dbReference type="PROSITE" id="PS01186">
    <property type="entry name" value="EGF_2"/>
    <property type="match status" value="2"/>
</dbReference>
<dbReference type="Gene3D" id="3.40.390.10">
    <property type="entry name" value="Collagenase (Catalytic Domain)"/>
    <property type="match status" value="1"/>
</dbReference>
<dbReference type="SUPFAM" id="SSF49854">
    <property type="entry name" value="Spermadhesin, CUB domain"/>
    <property type="match status" value="5"/>
</dbReference>
<keyword evidence="5" id="KW-0677">Repeat</keyword>
<evidence type="ECO:0000259" key="17">
    <source>
        <dbReference type="PROSITE" id="PS50850"/>
    </source>
</evidence>
<feature type="disulfide bond" evidence="11">
    <location>
        <begin position="219"/>
        <end position="220"/>
    </location>
</feature>
<dbReference type="PROSITE" id="PS51864">
    <property type="entry name" value="ASTACIN"/>
    <property type="match status" value="1"/>
</dbReference>
<sequence length="1911" mass="213214">MTWSTFGQLTLLVTLTGCSLWSLYNAKKWTTEELLNSRFPYLSSNDLYLDVSKAGGFIADIVLSREDVEAIRMLRNNSLRRANHRHPSIISSGAPCHQCFAVKGHVIGKECEHFDLPALFSSFPAITTRTIGDAIAAPQLVVPSAFGSMESFRTKFWRTLAVGGGGNRFSSRNHSSLGDHHALFRRAMNHWENYTCVSFVPRTSEDVSYIVFTIAECGCCSFVGKRGEGPQAISIGKNCDKFGIVVHELGHVVGFWHEHTRPDRDLYVDIFYKNIQQGQDYNFEKLKPSEVNSLGQSYDFASIMHYARDTFSRAMYLDTILPKPDSSTHERPEIGQRIRLSPGDIIQTNTLYKCAKCGQTFHEASGIFSSPDYDNKVKSQGEPIHCEWRINTARGHHILLNFTYISIPDSVDCSGDSFLEVRDGPYAKSPLIGRYCGKHVEPLIITSNSHRVWIQYHVAHASLEDAPKKNALKEKKKRRGFAANFEVICGGNITADNGVIENPNYPYDYTPNSDCVWYITVPEDYQVAVIFSMFQLEQHEDCIYDYVEFREGHADDGDVLARVCGYSLPNSIKSNSNKMRVRFGSDASVEKAGFSFNFIKEFDECKTTNHGCRHKCVNTLGGYRCECDIGYELHSDGKSCEDACGGYLKGENGSLTSPNFPNLYPNKKRCVWEIKAHSQYRIFLNFTHFDLEGVLTNCEYDYIKVTSVDGDGEVAKVHGQFCGRIAPQFLLTSETSHLRIEFVTDSSVQKSGFAAVYFTDRDECEVDNGGCEQICKNMIGSYVCECESGYILASDGHHCKEGGCKFELNAAFGQLTSPSYPEDYPNDKECIWHFVTTPGHRLQLDFIEFEIEPHQDCAYDRIELYDGSSIDSPSLGKYCGPKAPEKITSSKNELYMFFHSDSSVQRKGFQAHYTSVCGGTLRAERSVGYVYSHAMYGGSNYENRVACEWTLLAEEGMSVEIQFTNFELEEEVHCEYDYVEVYDGESENSMRLGRFCGNKLPSMFISSGSVLRVRFRADDTVTAKGFVYEYFLTDQLLEQVDCLLWCSSFPPECSCACVYVKLHAIHHLDRLPHGLTIDASSTLVEWCLRLPANNHQIATNGHCDDQAKEQQIYCLHGPTMVHGRHAAVECLTSNSSSISALSHSFSTLVEFKESSKQGLRLATKEFSDWFDEKDSHVTCHYSIPEDIEMQPCSDNMSNFSPISLQVHFVAHKSSPAFSSHFENGKLHNDSGVYDVEETVIIVPLQECDEKIKALMVDYDKTCTLREEELIAEALITPPDGGWGWVIVAALFANLLILDGVELSAGQALLPILTEHFSSTPSAVSLIFSLQSSFYYFAGPFSGALVNAFGCRCVALGGALLCAAGFFLSTFATSITYLYFTYGVLAEVVKSRQVFILSEIFEKQDCKEPLGKGTGMGAIFLCGLSTVSQYFESRRGLATAISLCGAGAGTFIMPPIITLLTEYYHWRHVMLLIAGIQLHNLVFAALYRNLTPTKKQVVEVERRLSVILSAEFNQNIESADEGKGRKQMESSETSDSSLKEKKYSTVAENGRVSPILHQKTQRALSVTAAPIERFTGRQMSLTVDLERAKVHDEQELRKLSYASIVTVNRPMNRFDSLYEGAIPDSTTAQSIKETVPVDRMAESIPRIMQKKRKRFSVVLRNVLRDTFSIRLFASPTYLLFTICYVLSTIGFFVPFLYLPSHAEMLGSSAEMGSFLVSIIGIVNTFCRILWGWVADRPSVDAMHMINCANLVAGTSTVVLPYLKFYPELVAYCVFFGAGIASLISQRSVALLKFVGMKNLTIALGSIMMCMGFACLGGQPLAGYLFEISGNYNAAFGVSGGLMVMAGILGFSLNKIHSWEISKMQAFDKPLSSSRKTAESSREAKSSSSSVVCRLRHMLKMKFAPLLCSKASV</sequence>
<feature type="transmembrane region" description="Helical" evidence="14">
    <location>
        <begin position="1767"/>
        <end position="1788"/>
    </location>
</feature>
<proteinExistence type="predicted"/>
<feature type="binding site" evidence="11">
    <location>
        <position position="247"/>
    </location>
    <ligand>
        <name>Zn(2+)</name>
        <dbReference type="ChEBI" id="CHEBI:29105"/>
        <note>catalytic</note>
    </ligand>
</feature>
<dbReference type="SMART" id="SM00181">
    <property type="entry name" value="EGF"/>
    <property type="match status" value="2"/>
</dbReference>
<evidence type="ECO:0000259" key="18">
    <source>
        <dbReference type="PROSITE" id="PS51864"/>
    </source>
</evidence>
<dbReference type="EC" id="3.4.24.-" evidence="12"/>
<dbReference type="InterPro" id="IPR001506">
    <property type="entry name" value="Peptidase_M12A"/>
</dbReference>
<feature type="transmembrane region" description="Helical" evidence="14">
    <location>
        <begin position="1436"/>
        <end position="1456"/>
    </location>
</feature>
<comment type="caution">
    <text evidence="10">Lacks conserved residue(s) required for the propagation of feature annotation.</text>
</comment>
<dbReference type="Proteomes" id="UP000030758">
    <property type="component" value="Unassembled WGS sequence"/>
</dbReference>
<feature type="region of interest" description="Disordered" evidence="13">
    <location>
        <begin position="1517"/>
        <end position="1545"/>
    </location>
</feature>
<feature type="chain" id="PRO_5005106222" description="Metalloendopeptidase" evidence="12">
    <location>
        <begin position="27"/>
        <end position="1911"/>
    </location>
</feature>
<dbReference type="FunFam" id="2.10.25.10:FF:000240">
    <property type="entry name" value="Vitamin K-dependent protein S"/>
    <property type="match status" value="2"/>
</dbReference>
<evidence type="ECO:0000256" key="6">
    <source>
        <dbReference type="ARBA" id="ARBA00022801"/>
    </source>
</evidence>
<evidence type="ECO:0000259" key="15">
    <source>
        <dbReference type="PROSITE" id="PS01180"/>
    </source>
</evidence>
<dbReference type="PRINTS" id="PR00480">
    <property type="entry name" value="ASTACIN"/>
</dbReference>
<evidence type="ECO:0000256" key="11">
    <source>
        <dbReference type="PROSITE-ProRule" id="PRU01211"/>
    </source>
</evidence>
<feature type="disulfide bond" evidence="11">
    <location>
        <begin position="217"/>
        <end position="239"/>
    </location>
</feature>
<dbReference type="InterPro" id="IPR011701">
    <property type="entry name" value="MFS"/>
</dbReference>
<evidence type="ECO:0000259" key="16">
    <source>
        <dbReference type="PROSITE" id="PS50026"/>
    </source>
</evidence>
<dbReference type="GO" id="GO:0004222">
    <property type="term" value="F:metalloendopeptidase activity"/>
    <property type="evidence" value="ECO:0007669"/>
    <property type="project" value="UniProtKB-UniRule"/>
</dbReference>
<evidence type="ECO:0000256" key="13">
    <source>
        <dbReference type="SAM" id="MobiDB-lite"/>
    </source>
</evidence>
<dbReference type="PROSITE" id="PS01180">
    <property type="entry name" value="CUB"/>
    <property type="match status" value="5"/>
</dbReference>
<dbReference type="GO" id="GO:0006508">
    <property type="term" value="P:proteolysis"/>
    <property type="evidence" value="ECO:0007669"/>
    <property type="project" value="UniProtKB-KW"/>
</dbReference>
<keyword evidence="3 11" id="KW-0645">Protease</keyword>
<dbReference type="PROSITE" id="PS00010">
    <property type="entry name" value="ASX_HYDROXYL"/>
    <property type="match status" value="2"/>
</dbReference>
<feature type="compositionally biased region" description="Basic and acidic residues" evidence="13">
    <location>
        <begin position="1519"/>
        <end position="1528"/>
    </location>
</feature>
<keyword evidence="8 11" id="KW-0482">Metalloprotease</keyword>
<dbReference type="PANTHER" id="PTHR24251">
    <property type="entry name" value="OVOCHYMASE-RELATED"/>
    <property type="match status" value="1"/>
</dbReference>
<organism evidence="19">
    <name type="scientific">Trichuris suis</name>
    <name type="common">pig whipworm</name>
    <dbReference type="NCBI Taxonomy" id="68888"/>
    <lineage>
        <taxon>Eukaryota</taxon>
        <taxon>Metazoa</taxon>
        <taxon>Ecdysozoa</taxon>
        <taxon>Nematoda</taxon>
        <taxon>Enoplea</taxon>
        <taxon>Dorylaimia</taxon>
        <taxon>Trichinellida</taxon>
        <taxon>Trichuridae</taxon>
        <taxon>Trichuris</taxon>
    </lineage>
</organism>
<evidence type="ECO:0000256" key="8">
    <source>
        <dbReference type="ARBA" id="ARBA00023049"/>
    </source>
</evidence>
<keyword evidence="4 11" id="KW-0479">Metal-binding</keyword>
<dbReference type="FunFam" id="2.60.120.290:FF:000005">
    <property type="entry name" value="Procollagen C-endopeptidase enhancer 1"/>
    <property type="match status" value="1"/>
</dbReference>
<feature type="transmembrane region" description="Helical" evidence="14">
    <location>
        <begin position="1800"/>
        <end position="1824"/>
    </location>
</feature>
<feature type="transmembrane region" description="Helical" evidence="14">
    <location>
        <begin position="1741"/>
        <end position="1761"/>
    </location>
</feature>
<feature type="domain" description="CUB" evidence="15">
    <location>
        <begin position="644"/>
        <end position="760"/>
    </location>
</feature>
<feature type="transmembrane region" description="Helical" evidence="14">
    <location>
        <begin position="1676"/>
        <end position="1698"/>
    </location>
</feature>
<dbReference type="Gene3D" id="1.20.1250.20">
    <property type="entry name" value="MFS general substrate transporter like domains"/>
    <property type="match status" value="2"/>
</dbReference>
<dbReference type="Pfam" id="PF01400">
    <property type="entry name" value="Astacin"/>
    <property type="match status" value="1"/>
</dbReference>
<evidence type="ECO:0000256" key="5">
    <source>
        <dbReference type="ARBA" id="ARBA00022737"/>
    </source>
</evidence>
<dbReference type="FunFam" id="2.60.120.290:FF:000013">
    <property type="entry name" value="Membrane frizzled-related protein"/>
    <property type="match status" value="3"/>
</dbReference>
<reference evidence="19" key="1">
    <citation type="journal article" date="2014" name="Nat. Genet.">
        <title>Genome and transcriptome of the porcine whipworm Trichuris suis.</title>
        <authorList>
            <person name="Jex A.R."/>
            <person name="Nejsum P."/>
            <person name="Schwarz E.M."/>
            <person name="Hu L."/>
            <person name="Young N.D."/>
            <person name="Hall R.S."/>
            <person name="Korhonen P.K."/>
            <person name="Liao S."/>
            <person name="Thamsborg S."/>
            <person name="Xia J."/>
            <person name="Xu P."/>
            <person name="Wang S."/>
            <person name="Scheerlinck J.P."/>
            <person name="Hofmann A."/>
            <person name="Sternberg P.W."/>
            <person name="Wang J."/>
            <person name="Gasser R.B."/>
        </authorList>
    </citation>
    <scope>NUCLEOTIDE SEQUENCE [LARGE SCALE GENOMIC DNA]</scope>
    <source>
        <strain evidence="19">DCEP-RM93F</strain>
    </source>
</reference>
<feature type="active site" evidence="11">
    <location>
        <position position="248"/>
    </location>
</feature>
<dbReference type="GO" id="GO:0008270">
    <property type="term" value="F:zinc ion binding"/>
    <property type="evidence" value="ECO:0007669"/>
    <property type="project" value="UniProtKB-UniRule"/>
</dbReference>
<dbReference type="GO" id="GO:0016020">
    <property type="term" value="C:membrane"/>
    <property type="evidence" value="ECO:0007669"/>
    <property type="project" value="UniProtKB-SubCell"/>
</dbReference>
<evidence type="ECO:0000256" key="10">
    <source>
        <dbReference type="PROSITE-ProRule" id="PRU00076"/>
    </source>
</evidence>
<keyword evidence="14" id="KW-0812">Transmembrane</keyword>
<dbReference type="CDD" id="cd17352">
    <property type="entry name" value="MFS_MCT_SLC16"/>
    <property type="match status" value="1"/>
</dbReference>
<dbReference type="Pfam" id="PF00431">
    <property type="entry name" value="CUB"/>
    <property type="match status" value="5"/>
</dbReference>
<evidence type="ECO:0000256" key="4">
    <source>
        <dbReference type="ARBA" id="ARBA00022723"/>
    </source>
</evidence>
<feature type="domain" description="CUB" evidence="15">
    <location>
        <begin position="357"/>
        <end position="488"/>
    </location>
</feature>
<dbReference type="EMBL" id="KL367578">
    <property type="protein sequence ID" value="KFD63224.1"/>
    <property type="molecule type" value="Genomic_DNA"/>
</dbReference>
<dbReference type="SMART" id="SM00042">
    <property type="entry name" value="CUB"/>
    <property type="match status" value="5"/>
</dbReference>
<gene>
    <name evidence="19" type="ORF">M514_24601</name>
</gene>
<dbReference type="PANTHER" id="PTHR24251:SF43">
    <property type="entry name" value="TOLLOID-LIKE PROTEIN 2"/>
    <property type="match status" value="1"/>
</dbReference>
<dbReference type="MEROPS" id="M12.A24"/>
<dbReference type="InterPro" id="IPR018097">
    <property type="entry name" value="EGF_Ca-bd_CS"/>
</dbReference>
<dbReference type="SUPFAM" id="SSF103473">
    <property type="entry name" value="MFS general substrate transporter"/>
    <property type="match status" value="1"/>
</dbReference>
<dbReference type="GO" id="GO:0005509">
    <property type="term" value="F:calcium ion binding"/>
    <property type="evidence" value="ECO:0007669"/>
    <property type="project" value="InterPro"/>
</dbReference>